<gene>
    <name evidence="1" type="ORF">BsIDN1_15330</name>
</gene>
<dbReference type="AlphaFoldDB" id="A0A5S9M534"/>
<sequence>MAKGEELEKGKDYELDLEFDPDSFQIKFKEEITRPYILEYQSLILDKVGSTLQNEVTFRGENVKEIKKKESEASIVVKRTAGMGDGTGAIGALTIKKVDASTGKALKRSKLFSDRCCEWYRHWNKGNR</sequence>
<dbReference type="Proteomes" id="UP000464658">
    <property type="component" value="Chromosome"/>
</dbReference>
<protein>
    <submittedName>
        <fullName evidence="1">Uncharacterized protein</fullName>
    </submittedName>
</protein>
<evidence type="ECO:0000313" key="2">
    <source>
        <dbReference type="Proteomes" id="UP000464658"/>
    </source>
</evidence>
<dbReference type="EMBL" id="AP021906">
    <property type="protein sequence ID" value="BBP87915.1"/>
    <property type="molecule type" value="Genomic_DNA"/>
</dbReference>
<dbReference type="Gene3D" id="2.60.40.740">
    <property type="match status" value="1"/>
</dbReference>
<reference evidence="1 2" key="1">
    <citation type="submission" date="2019-12" db="EMBL/GenBank/DDBJ databases">
        <title>Full genome sequence of a Bacillus safensis strain isolated from commercially available natto in Indonesia.</title>
        <authorList>
            <person name="Yoshida M."/>
            <person name="Uomi M."/>
            <person name="Waturangi D."/>
            <person name="Ekaputri J.J."/>
            <person name="Setiamarga D.H.E."/>
        </authorList>
    </citation>
    <scope>NUCLEOTIDE SEQUENCE [LARGE SCALE GENOMIC DNA]</scope>
    <source>
        <strain evidence="1 2">IDN1</strain>
    </source>
</reference>
<evidence type="ECO:0000313" key="1">
    <source>
        <dbReference type="EMBL" id="BBP87915.1"/>
    </source>
</evidence>
<proteinExistence type="predicted"/>
<organism evidence="1 2">
    <name type="scientific">Bacillus safensis</name>
    <dbReference type="NCBI Taxonomy" id="561879"/>
    <lineage>
        <taxon>Bacteria</taxon>
        <taxon>Bacillati</taxon>
        <taxon>Bacillota</taxon>
        <taxon>Bacilli</taxon>
        <taxon>Bacillales</taxon>
        <taxon>Bacillaceae</taxon>
        <taxon>Bacillus</taxon>
    </lineage>
</organism>
<name>A0A5S9M534_BACIA</name>
<dbReference type="InterPro" id="IPR008966">
    <property type="entry name" value="Adhesion_dom_sf"/>
</dbReference>
<accession>A0A5S9M534</accession>
<dbReference type="SUPFAM" id="SSF49401">
    <property type="entry name" value="Bacterial adhesins"/>
    <property type="match status" value="1"/>
</dbReference>